<keyword evidence="3" id="KW-1185">Reference proteome</keyword>
<evidence type="ECO:0000313" key="2">
    <source>
        <dbReference type="EMBL" id="KAK7200046.1"/>
    </source>
</evidence>
<name>A0AAW0F361_9TRYP</name>
<feature type="transmembrane region" description="Helical" evidence="1">
    <location>
        <begin position="344"/>
        <end position="365"/>
    </location>
</feature>
<reference evidence="2 3" key="1">
    <citation type="journal article" date="2021" name="MBio">
        <title>A New Model Trypanosomatid, Novymonas esmeraldas: Genomic Perception of Its 'Candidatus Pandoraea novymonadis' Endosymbiont.</title>
        <authorList>
            <person name="Zakharova A."/>
            <person name="Saura A."/>
            <person name="Butenko A."/>
            <person name="Podesvova L."/>
            <person name="Warmusova S."/>
            <person name="Kostygov A.Y."/>
            <person name="Nenarokova A."/>
            <person name="Lukes J."/>
            <person name="Opperdoes F.R."/>
            <person name="Yurchenko V."/>
        </authorList>
    </citation>
    <scope>NUCLEOTIDE SEQUENCE [LARGE SCALE GENOMIC DNA]</scope>
    <source>
        <strain evidence="2 3">E262AT.01</strain>
    </source>
</reference>
<keyword evidence="1" id="KW-0472">Membrane</keyword>
<proteinExistence type="predicted"/>
<keyword evidence="1" id="KW-1133">Transmembrane helix</keyword>
<dbReference type="Proteomes" id="UP001430356">
    <property type="component" value="Unassembled WGS sequence"/>
</dbReference>
<organism evidence="2 3">
    <name type="scientific">Novymonas esmeraldas</name>
    <dbReference type="NCBI Taxonomy" id="1808958"/>
    <lineage>
        <taxon>Eukaryota</taxon>
        <taxon>Discoba</taxon>
        <taxon>Euglenozoa</taxon>
        <taxon>Kinetoplastea</taxon>
        <taxon>Metakinetoplastina</taxon>
        <taxon>Trypanosomatida</taxon>
        <taxon>Trypanosomatidae</taxon>
        <taxon>Novymonas</taxon>
    </lineage>
</organism>
<evidence type="ECO:0000256" key="1">
    <source>
        <dbReference type="SAM" id="Phobius"/>
    </source>
</evidence>
<sequence>MVSRSSPRCGAAAVAARVATLTAVCALLVLTSAAAAFAAATPTSSAASERSRDRRVADLRAALLSSGSSGSSSSGTGAALGELPDPPLELGVHTACKKFGRGCPDTYVAFLEAALRERRGVPADAAPAPADDATADGGAVVLNGAVTDVVVAVVNVSEELPADTAGGVAESAVAAPAPTLPRDLRLPLQLSWSYEQRRRLENLLHLVASREAELRRDGVASPSLLRRYPVPSSEHLHLVEDIDGDMTARLEAACAAAAAAPTSWSTRLPGWTWQEWESLYGVWCRFMDEERRRPASIRAASGGAAVSTHVAVPLPHTPWPCIATRWATIALHMLVRADRLLAQAWRWSVCVAVPSSCVVCVLLWLCAGDAWTDAAETFAAQASCAARTVDTTADARQSDDNAAVAAPSPGSPSRVTGEVAPVAHAAHGEHAVLAMAEHSLQELQQRRVCLLRCRFAESALHRAPTLFFLKLRLLLCLLVAGQLLWSLWDVLATSHRLTTTVAPVVQYLLPPWLLPCLSAYLVAPLLMVVLGTALRGALGAHEELLVFQAQCAAEQRVLLTAAGAAAVA</sequence>
<dbReference type="EMBL" id="JAECZO010000003">
    <property type="protein sequence ID" value="KAK7200046.1"/>
    <property type="molecule type" value="Genomic_DNA"/>
</dbReference>
<protein>
    <submittedName>
        <fullName evidence="2">Uncharacterized protein</fullName>
    </submittedName>
</protein>
<comment type="caution">
    <text evidence="2">The sequence shown here is derived from an EMBL/GenBank/DDBJ whole genome shotgun (WGS) entry which is preliminary data.</text>
</comment>
<feature type="transmembrane region" description="Helical" evidence="1">
    <location>
        <begin position="471"/>
        <end position="492"/>
    </location>
</feature>
<feature type="transmembrane region" description="Helical" evidence="1">
    <location>
        <begin position="512"/>
        <end position="534"/>
    </location>
</feature>
<keyword evidence="1" id="KW-0812">Transmembrane</keyword>
<evidence type="ECO:0000313" key="3">
    <source>
        <dbReference type="Proteomes" id="UP001430356"/>
    </source>
</evidence>
<accession>A0AAW0F361</accession>
<gene>
    <name evidence="2" type="ORF">NESM_000054100</name>
</gene>
<dbReference type="AlphaFoldDB" id="A0AAW0F361"/>